<keyword evidence="1" id="KW-0812">Transmembrane</keyword>
<dbReference type="STRING" id="58117.SAMN05421833_11270"/>
<keyword evidence="1" id="KW-1133">Transmembrane helix</keyword>
<protein>
    <submittedName>
        <fullName evidence="3">Flavoprotein</fullName>
    </submittedName>
</protein>
<dbReference type="SUPFAM" id="SSF52507">
    <property type="entry name" value="Homo-oligomeric flavin-containing Cys decarboxylases, HFCD"/>
    <property type="match status" value="1"/>
</dbReference>
<feature type="transmembrane region" description="Helical" evidence="1">
    <location>
        <begin position="20"/>
        <end position="40"/>
    </location>
</feature>
<dbReference type="PANTHER" id="PTHR14359:SF6">
    <property type="entry name" value="PHOSPHOPANTOTHENOYLCYSTEINE DECARBOXYLASE"/>
    <property type="match status" value="1"/>
</dbReference>
<dbReference type="Gene3D" id="3.40.50.1950">
    <property type="entry name" value="Flavin prenyltransferase-like"/>
    <property type="match status" value="1"/>
</dbReference>
<dbReference type="AlphaFoldDB" id="A0A1N7CLZ3"/>
<dbReference type="PANTHER" id="PTHR14359">
    <property type="entry name" value="HOMO-OLIGOMERIC FLAVIN CONTAINING CYS DECARBOXYLASE FAMILY"/>
    <property type="match status" value="1"/>
</dbReference>
<reference evidence="4" key="1">
    <citation type="submission" date="2017-01" db="EMBL/GenBank/DDBJ databases">
        <authorList>
            <person name="Varghese N."/>
            <person name="Submissions S."/>
        </authorList>
    </citation>
    <scope>NUCLEOTIDE SEQUENCE [LARGE SCALE GENOMIC DNA]</scope>
    <source>
        <strain evidence="4">ATCC 12950</strain>
    </source>
</reference>
<evidence type="ECO:0000256" key="1">
    <source>
        <dbReference type="SAM" id="Phobius"/>
    </source>
</evidence>
<dbReference type="GO" id="GO:0010181">
    <property type="term" value="F:FMN binding"/>
    <property type="evidence" value="ECO:0007669"/>
    <property type="project" value="TreeGrafter"/>
</dbReference>
<evidence type="ECO:0000259" key="2">
    <source>
        <dbReference type="Pfam" id="PF02441"/>
    </source>
</evidence>
<proteinExistence type="predicted"/>
<evidence type="ECO:0000313" key="4">
    <source>
        <dbReference type="Proteomes" id="UP000186096"/>
    </source>
</evidence>
<evidence type="ECO:0000313" key="3">
    <source>
        <dbReference type="EMBL" id="SIR64545.1"/>
    </source>
</evidence>
<accession>A0A1N7CLZ3</accession>
<organism evidence="3 4">
    <name type="scientific">Microbispora rosea</name>
    <dbReference type="NCBI Taxonomy" id="58117"/>
    <lineage>
        <taxon>Bacteria</taxon>
        <taxon>Bacillati</taxon>
        <taxon>Actinomycetota</taxon>
        <taxon>Actinomycetes</taxon>
        <taxon>Streptosporangiales</taxon>
        <taxon>Streptosporangiaceae</taxon>
        <taxon>Microbispora</taxon>
    </lineage>
</organism>
<feature type="domain" description="Flavoprotein" evidence="2">
    <location>
        <begin position="19"/>
        <end position="165"/>
    </location>
</feature>
<gene>
    <name evidence="3" type="ORF">SAMN05421833_11270</name>
</gene>
<dbReference type="Proteomes" id="UP000186096">
    <property type="component" value="Unassembled WGS sequence"/>
</dbReference>
<dbReference type="Pfam" id="PF02441">
    <property type="entry name" value="Flavoprotein"/>
    <property type="match status" value="1"/>
</dbReference>
<dbReference type="GO" id="GO:0004633">
    <property type="term" value="F:phosphopantothenoylcysteine decarboxylase activity"/>
    <property type="evidence" value="ECO:0007669"/>
    <property type="project" value="TreeGrafter"/>
</dbReference>
<dbReference type="GO" id="GO:0015937">
    <property type="term" value="P:coenzyme A biosynthetic process"/>
    <property type="evidence" value="ECO:0007669"/>
    <property type="project" value="TreeGrafter"/>
</dbReference>
<keyword evidence="1" id="KW-0472">Membrane</keyword>
<dbReference type="InterPro" id="IPR003382">
    <property type="entry name" value="Flavoprotein"/>
</dbReference>
<keyword evidence="4" id="KW-1185">Reference proteome</keyword>
<sequence>MTEPDDALAPRPPAFGARKLLYVGTGSLGVAFMPYWINWVQAAYPATRVRTVITRAAERFVARGAIAALSGREVELDVWPDHAVQGAPHVELAQWADAVVVHPASMHFVSRLALGIADTPVLLALQCTQAPIAVAPALPPGAVTSVPYLRHRDALGERRNIVVVPPMAGHSVTTGRSDAAVAVPLPAVIAALERLRTTLVPVREEACDAERREPVGRAT</sequence>
<dbReference type="RefSeq" id="WP_076436122.1">
    <property type="nucleotide sequence ID" value="NZ_FTNI01000012.1"/>
</dbReference>
<name>A0A1N7CLZ3_9ACTN</name>
<dbReference type="GO" id="GO:0071513">
    <property type="term" value="C:phosphopantothenoylcysteine decarboxylase complex"/>
    <property type="evidence" value="ECO:0007669"/>
    <property type="project" value="TreeGrafter"/>
</dbReference>
<dbReference type="EMBL" id="FTNI01000012">
    <property type="protein sequence ID" value="SIR64545.1"/>
    <property type="molecule type" value="Genomic_DNA"/>
</dbReference>
<dbReference type="InterPro" id="IPR036551">
    <property type="entry name" value="Flavin_trans-like"/>
</dbReference>